<evidence type="ECO:0000313" key="2">
    <source>
        <dbReference type="Proteomes" id="UP001140074"/>
    </source>
</evidence>
<dbReference type="Proteomes" id="UP001140074">
    <property type="component" value="Unassembled WGS sequence"/>
</dbReference>
<keyword evidence="2" id="KW-1185">Reference proteome</keyword>
<dbReference type="AlphaFoldDB" id="A0A9W8IVR8"/>
<name>A0A9W8IVR8_9FUNG</name>
<sequence length="131" mass="15203">MRSVGITHLGSNINRVISMYKAFIRPTMEYALEIYIPSASLGGTPHKPYPKHVWSPSGGWWSQPKQWKRNTLIVGLGTSLVLAFIFKKSAELEQRTLYPRVWIPSMIWSKQFKVSFTHYTRYTERGALHVY</sequence>
<organism evidence="1 2">
    <name type="scientific">Coemansia aciculifera</name>
    <dbReference type="NCBI Taxonomy" id="417176"/>
    <lineage>
        <taxon>Eukaryota</taxon>
        <taxon>Fungi</taxon>
        <taxon>Fungi incertae sedis</taxon>
        <taxon>Zoopagomycota</taxon>
        <taxon>Kickxellomycotina</taxon>
        <taxon>Kickxellomycetes</taxon>
        <taxon>Kickxellales</taxon>
        <taxon>Kickxellaceae</taxon>
        <taxon>Coemansia</taxon>
    </lineage>
</organism>
<accession>A0A9W8IVR8</accession>
<dbReference type="PANTHER" id="PTHR34286:SF1">
    <property type="entry name" value="TRANSMEMBRANE PROTEIN"/>
    <property type="match status" value="1"/>
</dbReference>
<dbReference type="PANTHER" id="PTHR34286">
    <property type="entry name" value="TRANSMEMBRANE PROTEIN"/>
    <property type="match status" value="1"/>
</dbReference>
<proteinExistence type="predicted"/>
<protein>
    <submittedName>
        <fullName evidence="1">Uncharacterized protein</fullName>
    </submittedName>
</protein>
<reference evidence="1" key="1">
    <citation type="submission" date="2022-07" db="EMBL/GenBank/DDBJ databases">
        <title>Phylogenomic reconstructions and comparative analyses of Kickxellomycotina fungi.</title>
        <authorList>
            <person name="Reynolds N.K."/>
            <person name="Stajich J.E."/>
            <person name="Barry K."/>
            <person name="Grigoriev I.V."/>
            <person name="Crous P."/>
            <person name="Smith M.E."/>
        </authorList>
    </citation>
    <scope>NUCLEOTIDE SEQUENCE</scope>
    <source>
        <strain evidence="1">RSA 476</strain>
    </source>
</reference>
<gene>
    <name evidence="1" type="ORF">GGH94_000612</name>
</gene>
<dbReference type="EMBL" id="JANBUY010000012">
    <property type="protein sequence ID" value="KAJ2867738.1"/>
    <property type="molecule type" value="Genomic_DNA"/>
</dbReference>
<comment type="caution">
    <text evidence="1">The sequence shown here is derived from an EMBL/GenBank/DDBJ whole genome shotgun (WGS) entry which is preliminary data.</text>
</comment>
<evidence type="ECO:0000313" key="1">
    <source>
        <dbReference type="EMBL" id="KAJ2867738.1"/>
    </source>
</evidence>